<evidence type="ECO:0000256" key="1">
    <source>
        <dbReference type="SAM" id="MobiDB-lite"/>
    </source>
</evidence>
<organism evidence="2 3">
    <name type="scientific">Aspergillus homomorphus (strain CBS 101889)</name>
    <dbReference type="NCBI Taxonomy" id="1450537"/>
    <lineage>
        <taxon>Eukaryota</taxon>
        <taxon>Fungi</taxon>
        <taxon>Dikarya</taxon>
        <taxon>Ascomycota</taxon>
        <taxon>Pezizomycotina</taxon>
        <taxon>Eurotiomycetes</taxon>
        <taxon>Eurotiomycetidae</taxon>
        <taxon>Eurotiales</taxon>
        <taxon>Aspergillaceae</taxon>
        <taxon>Aspergillus</taxon>
        <taxon>Aspergillus subgen. Circumdati</taxon>
    </lineage>
</organism>
<feature type="compositionally biased region" description="Polar residues" evidence="1">
    <location>
        <begin position="123"/>
        <end position="133"/>
    </location>
</feature>
<sequence length="158" mass="17169">MTPTSYTTTITPTNRPTTPTHRPPKVTYSLLNATTTLTYLHYAGLASIFDWDAALDHLLTLFCQQRAKQPHAAPFGGSIACDGEIRFFLEMREEGKAGAMPFCYLGRTSFGVRDEGAAKAWESQQGCQGNPTGPDSLAHVSDPTHPSYTATSTLMSHS</sequence>
<gene>
    <name evidence="2" type="ORF">BO97DRAFT_417415</name>
</gene>
<feature type="region of interest" description="Disordered" evidence="1">
    <location>
        <begin position="1"/>
        <end position="23"/>
    </location>
</feature>
<dbReference type="AlphaFoldDB" id="A0A395HR64"/>
<dbReference type="OrthoDB" id="4486183at2759"/>
<dbReference type="Proteomes" id="UP000248961">
    <property type="component" value="Unassembled WGS sequence"/>
</dbReference>
<feature type="compositionally biased region" description="Low complexity" evidence="1">
    <location>
        <begin position="1"/>
        <end position="20"/>
    </location>
</feature>
<keyword evidence="3" id="KW-1185">Reference proteome</keyword>
<proteinExistence type="predicted"/>
<dbReference type="GeneID" id="37200770"/>
<dbReference type="EMBL" id="KZ824310">
    <property type="protein sequence ID" value="RAL08744.1"/>
    <property type="molecule type" value="Genomic_DNA"/>
</dbReference>
<evidence type="ECO:0000313" key="3">
    <source>
        <dbReference type="Proteomes" id="UP000248961"/>
    </source>
</evidence>
<reference evidence="2 3" key="1">
    <citation type="submission" date="2018-02" db="EMBL/GenBank/DDBJ databases">
        <title>The genomes of Aspergillus section Nigri reveals drivers in fungal speciation.</title>
        <authorList>
            <consortium name="DOE Joint Genome Institute"/>
            <person name="Vesth T.C."/>
            <person name="Nybo J."/>
            <person name="Theobald S."/>
            <person name="Brandl J."/>
            <person name="Frisvad J.C."/>
            <person name="Nielsen K.F."/>
            <person name="Lyhne E.K."/>
            <person name="Kogle M.E."/>
            <person name="Kuo A."/>
            <person name="Riley R."/>
            <person name="Clum A."/>
            <person name="Nolan M."/>
            <person name="Lipzen A."/>
            <person name="Salamov A."/>
            <person name="Henrissat B."/>
            <person name="Wiebenga A."/>
            <person name="De vries R.P."/>
            <person name="Grigoriev I.V."/>
            <person name="Mortensen U.H."/>
            <person name="Andersen M.R."/>
            <person name="Baker S.E."/>
        </authorList>
    </citation>
    <scope>NUCLEOTIDE SEQUENCE [LARGE SCALE GENOMIC DNA]</scope>
    <source>
        <strain evidence="2 3">CBS 101889</strain>
    </source>
</reference>
<name>A0A395HR64_ASPHC</name>
<evidence type="ECO:0000313" key="2">
    <source>
        <dbReference type="EMBL" id="RAL08744.1"/>
    </source>
</evidence>
<protein>
    <submittedName>
        <fullName evidence="2">Uncharacterized protein</fullName>
    </submittedName>
</protein>
<feature type="compositionally biased region" description="Polar residues" evidence="1">
    <location>
        <begin position="144"/>
        <end position="158"/>
    </location>
</feature>
<dbReference type="VEuPathDB" id="FungiDB:BO97DRAFT_417415"/>
<accession>A0A395HR64</accession>
<feature type="region of interest" description="Disordered" evidence="1">
    <location>
        <begin position="123"/>
        <end position="158"/>
    </location>
</feature>
<dbReference type="RefSeq" id="XP_025547898.1">
    <property type="nucleotide sequence ID" value="XM_025696481.1"/>
</dbReference>